<dbReference type="KEGG" id="hadh:FRZ61_27950"/>
<dbReference type="PANTHER" id="PTHR43881">
    <property type="entry name" value="GAMMA-GLUTAMYLTRANSPEPTIDASE (AFU_ORTHOLOGUE AFUA_4G13580)"/>
    <property type="match status" value="1"/>
</dbReference>
<dbReference type="InterPro" id="IPR043138">
    <property type="entry name" value="GGT_lsub"/>
</dbReference>
<dbReference type="AlphaFoldDB" id="A0A5J6MYK6"/>
<dbReference type="InterPro" id="IPR043137">
    <property type="entry name" value="GGT_ssub_C"/>
</dbReference>
<protein>
    <submittedName>
        <fullName evidence="1">Gamma-glutamyltranspeptidase</fullName>
    </submittedName>
</protein>
<gene>
    <name evidence="1" type="primary">ggt</name>
    <name evidence="1" type="ORF">FRZ61_27950</name>
</gene>
<organism evidence="1 2">
    <name type="scientific">Hypericibacter adhaerens</name>
    <dbReference type="NCBI Taxonomy" id="2602016"/>
    <lineage>
        <taxon>Bacteria</taxon>
        <taxon>Pseudomonadati</taxon>
        <taxon>Pseudomonadota</taxon>
        <taxon>Alphaproteobacteria</taxon>
        <taxon>Rhodospirillales</taxon>
        <taxon>Dongiaceae</taxon>
        <taxon>Hypericibacter</taxon>
    </lineage>
</organism>
<dbReference type="Pfam" id="PF01019">
    <property type="entry name" value="G_glu_transpept"/>
    <property type="match status" value="1"/>
</dbReference>
<name>A0A5J6MYK6_9PROT</name>
<evidence type="ECO:0000313" key="1">
    <source>
        <dbReference type="EMBL" id="QEX22862.1"/>
    </source>
</evidence>
<dbReference type="SUPFAM" id="SSF56235">
    <property type="entry name" value="N-terminal nucleophile aminohydrolases (Ntn hydrolases)"/>
    <property type="match status" value="1"/>
</dbReference>
<dbReference type="Gene3D" id="3.60.20.40">
    <property type="match status" value="1"/>
</dbReference>
<keyword evidence="2" id="KW-1185">Reference proteome</keyword>
<dbReference type="PRINTS" id="PR01210">
    <property type="entry name" value="GGTRANSPTASE"/>
</dbReference>
<evidence type="ECO:0000313" key="2">
    <source>
        <dbReference type="Proteomes" id="UP000325797"/>
    </source>
</evidence>
<dbReference type="RefSeq" id="WP_151118309.1">
    <property type="nucleotide sequence ID" value="NZ_CP042582.1"/>
</dbReference>
<dbReference type="EMBL" id="CP042582">
    <property type="protein sequence ID" value="QEX22862.1"/>
    <property type="molecule type" value="Genomic_DNA"/>
</dbReference>
<dbReference type="InterPro" id="IPR029055">
    <property type="entry name" value="Ntn_hydrolases_N"/>
</dbReference>
<dbReference type="InterPro" id="IPR052896">
    <property type="entry name" value="GGT-like_enzyme"/>
</dbReference>
<proteinExistence type="predicted"/>
<dbReference type="OrthoDB" id="9781342at2"/>
<reference evidence="1 2" key="1">
    <citation type="submission" date="2019-08" db="EMBL/GenBank/DDBJ databases">
        <title>Hyperibacter terrae gen. nov., sp. nov. and Hyperibacter viscosus sp. nov., two new members in the family Rhodospirillaceae isolated from the rhizosphere of Hypericum perforatum.</title>
        <authorList>
            <person name="Noviana Z."/>
        </authorList>
    </citation>
    <scope>NUCLEOTIDE SEQUENCE [LARGE SCALE GENOMIC DNA]</scope>
    <source>
        <strain evidence="1 2">R5959</strain>
    </source>
</reference>
<sequence>MFKTRPEINGTFGVVTSTHWLATAAGMSILEKGGNAFDAAVATGTSLHVVEPHQNGPGGEMPLVLYAADRKEIKVICGQGSAPKAATADAFRRLGLDVIPGNGLLPAVVPGSFGAWMVLLAEYGSLSLREVLTPALTYARDGFYLLPNTATIIGNVATLFRTDWVASAEVWLPSGEVPKARSRFRRPHLAATFERILREAEAASGNRKGQIEAARKAFYEGFVAEAVDRFFRNSELLDTTGKRHRGLLTGEDLANWRATIEAPATYEYGDYTVCKAGPWTQGPAFLQQLALLKGFDLKAMGPNSAEFVHTVTECAKLAFADRDAYYGDPNFTKVPLETLLSDGYNRERRKLIKDTASLELRPGKIPGVDSHLIIRPKGSTAIATPESLDFNYPKPKTLDDPEPPATGDTTHFDIIDRHGNMISGTPSGSSLHMAPVVAGLGFGMPARAQMFWLEPDLPGTVMPGKRPRTTLTPTIALRDGVPYMAFGTPGGDCQDQWSLQMFLRHVHFDMDLQEAIDAPAFHTYHLVDSFFPREYDAGHLAIEDNIGAEALRELKRRGHRLEIYDPYLLGYVTAAATRDGLLKAAASPREAQCYAAGR</sequence>
<accession>A0A5J6MYK6</accession>
<dbReference type="PANTHER" id="PTHR43881:SF1">
    <property type="entry name" value="GAMMA-GLUTAMYLTRANSPEPTIDASE (AFU_ORTHOLOGUE AFUA_4G13580)"/>
    <property type="match status" value="1"/>
</dbReference>
<dbReference type="Gene3D" id="1.10.246.130">
    <property type="match status" value="1"/>
</dbReference>
<dbReference type="Proteomes" id="UP000325797">
    <property type="component" value="Chromosome"/>
</dbReference>